<name>A0ABX8BVA2_9ACTN</name>
<dbReference type="Gene3D" id="3.40.30.10">
    <property type="entry name" value="Glutaredoxin"/>
    <property type="match status" value="1"/>
</dbReference>
<protein>
    <recommendedName>
        <fullName evidence="3">Redoxin domain-containing protein</fullName>
    </recommendedName>
</protein>
<sequence>MAILIAAVVLLTALTLFNLMLTLAVVRRLRQSEGSPRAGGAAPPADLADIPAGMEIPDFSGVSTTGEAVTSAGLRGRMALYAFFDTGCGSCEEQLRPLVDFAREVGLPREQVIAFVGDSRGEADAYTSVLEGHTTVVMQTIHHEAGQAFSLTGIPAFVFADASGRVARSAVAVEDLRAALVGV</sequence>
<gene>
    <name evidence="1" type="ORF">KGD84_16960</name>
</gene>
<organism evidence="1 2">
    <name type="scientific">Nocardiopsis changdeensis</name>
    <dbReference type="NCBI Taxonomy" id="2831969"/>
    <lineage>
        <taxon>Bacteria</taxon>
        <taxon>Bacillati</taxon>
        <taxon>Actinomycetota</taxon>
        <taxon>Actinomycetes</taxon>
        <taxon>Streptosporangiales</taxon>
        <taxon>Nocardiopsidaceae</taxon>
        <taxon>Nocardiopsis</taxon>
    </lineage>
</organism>
<evidence type="ECO:0000313" key="1">
    <source>
        <dbReference type="EMBL" id="QUX26026.1"/>
    </source>
</evidence>
<reference evidence="1 2" key="1">
    <citation type="submission" date="2021-05" db="EMBL/GenBank/DDBJ databases">
        <title>Direct Submission.</title>
        <authorList>
            <person name="Li K."/>
            <person name="Gao J."/>
        </authorList>
    </citation>
    <scope>NUCLEOTIDE SEQUENCE [LARGE SCALE GENOMIC DNA]</scope>
    <source>
        <strain evidence="1 2">Mg02</strain>
    </source>
</reference>
<dbReference type="SUPFAM" id="SSF52833">
    <property type="entry name" value="Thioredoxin-like"/>
    <property type="match status" value="1"/>
</dbReference>
<proteinExistence type="predicted"/>
<dbReference type="Proteomes" id="UP000676079">
    <property type="component" value="Chromosome"/>
</dbReference>
<evidence type="ECO:0008006" key="3">
    <source>
        <dbReference type="Google" id="ProtNLM"/>
    </source>
</evidence>
<keyword evidence="2" id="KW-1185">Reference proteome</keyword>
<dbReference type="EMBL" id="CP074133">
    <property type="protein sequence ID" value="QUX26026.1"/>
    <property type="molecule type" value="Genomic_DNA"/>
</dbReference>
<evidence type="ECO:0000313" key="2">
    <source>
        <dbReference type="Proteomes" id="UP000676079"/>
    </source>
</evidence>
<dbReference type="InterPro" id="IPR036249">
    <property type="entry name" value="Thioredoxin-like_sf"/>
</dbReference>
<accession>A0ABX8BVA2</accession>